<organism evidence="2 3">
    <name type="scientific">Mycoplana ramosa</name>
    <name type="common">Mycoplana bullata</name>
    <dbReference type="NCBI Taxonomy" id="40837"/>
    <lineage>
        <taxon>Bacteria</taxon>
        <taxon>Pseudomonadati</taxon>
        <taxon>Pseudomonadota</taxon>
        <taxon>Alphaproteobacteria</taxon>
        <taxon>Hyphomicrobiales</taxon>
        <taxon>Rhizobiaceae</taxon>
        <taxon>Mycoplana</taxon>
    </lineage>
</organism>
<evidence type="ECO:0000256" key="1">
    <source>
        <dbReference type="SAM" id="MobiDB-lite"/>
    </source>
</evidence>
<evidence type="ECO:0000313" key="3">
    <source>
        <dbReference type="Proteomes" id="UP001597173"/>
    </source>
</evidence>
<accession>A0ABW3Z144</accession>
<reference evidence="3" key="1">
    <citation type="journal article" date="2019" name="Int. J. Syst. Evol. Microbiol.">
        <title>The Global Catalogue of Microorganisms (GCM) 10K type strain sequencing project: providing services to taxonomists for standard genome sequencing and annotation.</title>
        <authorList>
            <consortium name="The Broad Institute Genomics Platform"/>
            <consortium name="The Broad Institute Genome Sequencing Center for Infectious Disease"/>
            <person name="Wu L."/>
            <person name="Ma J."/>
        </authorList>
    </citation>
    <scope>NUCLEOTIDE SEQUENCE [LARGE SCALE GENOMIC DNA]</scope>
    <source>
        <strain evidence="3">CCUG 55609</strain>
    </source>
</reference>
<feature type="region of interest" description="Disordered" evidence="1">
    <location>
        <begin position="256"/>
        <end position="296"/>
    </location>
</feature>
<sequence length="407" mass="43860">MLPPLQQSTGLFASEQLRTMLEDIEARRKEAEDKAAGKEKNDKIVGTHPDPVSAAANEKINAHFFGARKGDPDPMATLIARFTSALGLSQGHDEPSRTFAQRLGDAVAMLEYQKADSLGEPVKISLNSLGVTEEDVISVLNGGATADTDPRAKMAARFAKEAGLTGEEKDFGEQMSAALMSMRATLPENVDRLEEKTGLKALGLKAQDVIEAIANPWSEAARKIKAALAEKAEDDKSMTREMRKVLQRLEDVADPKTVEELKQRDARSEPGRVEDAETKAERKQDIQNLENADKLENVREQQDAVKEHLEDVVSAGDATASTNDSLQIIQVLASEPMEQADIDDAPGSGDAPGENVAANLSNVAPGAQPEAAARDLLPLSDAIEQGAVLVLPIDDIGIYELLRRRAA</sequence>
<dbReference type="RefSeq" id="WP_374840326.1">
    <property type="nucleotide sequence ID" value="NZ_JBHEEW010000014.1"/>
</dbReference>
<feature type="region of interest" description="Disordered" evidence="1">
    <location>
        <begin position="23"/>
        <end position="51"/>
    </location>
</feature>
<keyword evidence="3" id="KW-1185">Reference proteome</keyword>
<name>A0ABW3Z144_MYCRA</name>
<protein>
    <submittedName>
        <fullName evidence="2">Uncharacterized protein</fullName>
    </submittedName>
</protein>
<dbReference type="Proteomes" id="UP001597173">
    <property type="component" value="Unassembled WGS sequence"/>
</dbReference>
<evidence type="ECO:0000313" key="2">
    <source>
        <dbReference type="EMBL" id="MFD1329953.1"/>
    </source>
</evidence>
<dbReference type="EMBL" id="JBHTNF010000015">
    <property type="protein sequence ID" value="MFD1329953.1"/>
    <property type="molecule type" value="Genomic_DNA"/>
</dbReference>
<comment type="caution">
    <text evidence="2">The sequence shown here is derived from an EMBL/GenBank/DDBJ whole genome shotgun (WGS) entry which is preliminary data.</text>
</comment>
<gene>
    <name evidence="2" type="ORF">ACFQ33_18845</name>
</gene>
<proteinExistence type="predicted"/>
<feature type="compositionally biased region" description="Basic and acidic residues" evidence="1">
    <location>
        <begin position="23"/>
        <end position="45"/>
    </location>
</feature>